<keyword evidence="3" id="KW-1185">Reference proteome</keyword>
<sequence length="66" mass="7304">NEEEVEELGSPMEEELATGYALPAINSETKEEDIDDSQMVDALSHHEEDGEDIKDPVKEESPASLM</sequence>
<feature type="compositionally biased region" description="Acidic residues" evidence="1">
    <location>
        <begin position="1"/>
        <end position="16"/>
    </location>
</feature>
<feature type="compositionally biased region" description="Basic and acidic residues" evidence="1">
    <location>
        <begin position="43"/>
        <end position="66"/>
    </location>
</feature>
<dbReference type="EMBL" id="CAJVPV010049894">
    <property type="protein sequence ID" value="CAG8776884.1"/>
    <property type="molecule type" value="Genomic_DNA"/>
</dbReference>
<evidence type="ECO:0000313" key="2">
    <source>
        <dbReference type="EMBL" id="CAG8776884.1"/>
    </source>
</evidence>
<organism evidence="2 3">
    <name type="scientific">Acaulospora morrowiae</name>
    <dbReference type="NCBI Taxonomy" id="94023"/>
    <lineage>
        <taxon>Eukaryota</taxon>
        <taxon>Fungi</taxon>
        <taxon>Fungi incertae sedis</taxon>
        <taxon>Mucoromycota</taxon>
        <taxon>Glomeromycotina</taxon>
        <taxon>Glomeromycetes</taxon>
        <taxon>Diversisporales</taxon>
        <taxon>Acaulosporaceae</taxon>
        <taxon>Acaulospora</taxon>
    </lineage>
</organism>
<dbReference type="Proteomes" id="UP000789342">
    <property type="component" value="Unassembled WGS sequence"/>
</dbReference>
<gene>
    <name evidence="2" type="ORF">AMORRO_LOCUS16991</name>
</gene>
<evidence type="ECO:0000256" key="1">
    <source>
        <dbReference type="SAM" id="MobiDB-lite"/>
    </source>
</evidence>
<reference evidence="2" key="1">
    <citation type="submission" date="2021-06" db="EMBL/GenBank/DDBJ databases">
        <authorList>
            <person name="Kallberg Y."/>
            <person name="Tangrot J."/>
            <person name="Rosling A."/>
        </authorList>
    </citation>
    <scope>NUCLEOTIDE SEQUENCE</scope>
    <source>
        <strain evidence="2">CL551</strain>
    </source>
</reference>
<evidence type="ECO:0000313" key="3">
    <source>
        <dbReference type="Proteomes" id="UP000789342"/>
    </source>
</evidence>
<comment type="caution">
    <text evidence="2">The sequence shown here is derived from an EMBL/GenBank/DDBJ whole genome shotgun (WGS) entry which is preliminary data.</text>
</comment>
<dbReference type="AlphaFoldDB" id="A0A9N9JEH0"/>
<feature type="non-terminal residue" evidence="2">
    <location>
        <position position="66"/>
    </location>
</feature>
<feature type="region of interest" description="Disordered" evidence="1">
    <location>
        <begin position="1"/>
        <end position="66"/>
    </location>
</feature>
<protein>
    <submittedName>
        <fullName evidence="2">6048_t:CDS:1</fullName>
    </submittedName>
</protein>
<proteinExistence type="predicted"/>
<name>A0A9N9JEH0_9GLOM</name>
<accession>A0A9N9JEH0</accession>